<keyword evidence="2" id="KW-1185">Reference proteome</keyword>
<accession>A0A920C7B2</accession>
<dbReference type="GO" id="GO:0036503">
    <property type="term" value="P:ERAD pathway"/>
    <property type="evidence" value="ECO:0007669"/>
    <property type="project" value="TreeGrafter"/>
</dbReference>
<dbReference type="SMART" id="SM00671">
    <property type="entry name" value="SEL1"/>
    <property type="match status" value="6"/>
</dbReference>
<protein>
    <recommendedName>
        <fullName evidence="3">Sel1 repeat family protein</fullName>
    </recommendedName>
</protein>
<dbReference type="PANTHER" id="PTHR11102:SF147">
    <property type="entry name" value="SEL1L ADAPTOR SUBUNIT OF ERAD E3 UBIQUITIN LIGASE"/>
    <property type="match status" value="1"/>
</dbReference>
<dbReference type="Proteomes" id="UP000676917">
    <property type="component" value="Unassembled WGS sequence"/>
</dbReference>
<dbReference type="InterPro" id="IPR006597">
    <property type="entry name" value="Sel1-like"/>
</dbReference>
<sequence length="334" mass="37862">MKFDYLVIELEKKGFTKAANLLKNIQSSEYFLQDLALLLSECSAAKSTLPDDLYILYTQLSKVSIFQEDYKFIMLRDLSTILSAYINPSADAIEIFMDKDEMSEAASLYQEAVNGNSKAQVELGLFYKSVHRAEWGFDWLRLSAEVGNADALYWLGNIYYDGTIVEQSMQKAFNCYKRAAELGHADALNNYADMYLRGEYVEKNERKALELFTQAANKGVPEAMYTLEYMHGNGVGTIENKEEAYNWFKKSALAGDVFAANRLGHEAVENGHGEEAISWYKLAAERGDSYGEFNLGLCYENGIGTVIDRKKAKYWYQKAALKGDIQAKERLKDL</sequence>
<proteinExistence type="predicted"/>
<name>A0A920C7B2_9BACI</name>
<organism evidence="1 2">
    <name type="scientific">Ornithinibacillus bavariensis</name>
    <dbReference type="NCBI Taxonomy" id="545502"/>
    <lineage>
        <taxon>Bacteria</taxon>
        <taxon>Bacillati</taxon>
        <taxon>Bacillota</taxon>
        <taxon>Bacilli</taxon>
        <taxon>Bacillales</taxon>
        <taxon>Bacillaceae</taxon>
        <taxon>Ornithinibacillus</taxon>
    </lineage>
</organism>
<dbReference type="Gene3D" id="1.25.40.10">
    <property type="entry name" value="Tetratricopeptide repeat domain"/>
    <property type="match status" value="1"/>
</dbReference>
<dbReference type="InterPro" id="IPR011990">
    <property type="entry name" value="TPR-like_helical_dom_sf"/>
</dbReference>
<reference evidence="1" key="1">
    <citation type="submission" date="2021-03" db="EMBL/GenBank/DDBJ databases">
        <title>Antimicrobial resistance genes in bacteria isolated from Japanese honey, and their potential for conferring macrolide and lincosamide resistance in the American foulbrood pathogen Paenibacillus larvae.</title>
        <authorList>
            <person name="Okamoto M."/>
            <person name="Kumagai M."/>
            <person name="Kanamori H."/>
            <person name="Takamatsu D."/>
        </authorList>
    </citation>
    <scope>NUCLEOTIDE SEQUENCE</scope>
    <source>
        <strain evidence="1">J43TS3</strain>
    </source>
</reference>
<evidence type="ECO:0000313" key="2">
    <source>
        <dbReference type="Proteomes" id="UP000676917"/>
    </source>
</evidence>
<evidence type="ECO:0000313" key="1">
    <source>
        <dbReference type="EMBL" id="GIO26517.1"/>
    </source>
</evidence>
<dbReference type="RefSeq" id="WP_212919965.1">
    <property type="nucleotide sequence ID" value="NZ_BORP01000001.1"/>
</dbReference>
<comment type="caution">
    <text evidence="1">The sequence shown here is derived from an EMBL/GenBank/DDBJ whole genome shotgun (WGS) entry which is preliminary data.</text>
</comment>
<gene>
    <name evidence="1" type="ORF">J43TS3_11280</name>
</gene>
<dbReference type="EMBL" id="BORP01000001">
    <property type="protein sequence ID" value="GIO26517.1"/>
    <property type="molecule type" value="Genomic_DNA"/>
</dbReference>
<dbReference type="Pfam" id="PF08238">
    <property type="entry name" value="Sel1"/>
    <property type="match status" value="5"/>
</dbReference>
<evidence type="ECO:0008006" key="3">
    <source>
        <dbReference type="Google" id="ProtNLM"/>
    </source>
</evidence>
<dbReference type="InterPro" id="IPR050767">
    <property type="entry name" value="Sel1_AlgK"/>
</dbReference>
<dbReference type="PANTHER" id="PTHR11102">
    <property type="entry name" value="SEL-1-LIKE PROTEIN"/>
    <property type="match status" value="1"/>
</dbReference>
<dbReference type="SUPFAM" id="SSF81901">
    <property type="entry name" value="HCP-like"/>
    <property type="match status" value="1"/>
</dbReference>
<dbReference type="AlphaFoldDB" id="A0A920C7B2"/>